<evidence type="ECO:0000313" key="5">
    <source>
        <dbReference type="EMBL" id="CRK30227.1"/>
    </source>
</evidence>
<dbReference type="Pfam" id="PF01494">
    <property type="entry name" value="FAD_binding_3"/>
    <property type="match status" value="1"/>
</dbReference>
<dbReference type="Proteomes" id="UP000044602">
    <property type="component" value="Unassembled WGS sequence"/>
</dbReference>
<feature type="domain" description="FAD-binding" evidence="4">
    <location>
        <begin position="6"/>
        <end position="334"/>
    </location>
</feature>
<dbReference type="PANTHER" id="PTHR46720">
    <property type="entry name" value="HYDROXYLASE, PUTATIVE (AFU_ORTHOLOGUE AFUA_3G01460)-RELATED"/>
    <property type="match status" value="1"/>
</dbReference>
<dbReference type="Gene3D" id="3.50.50.60">
    <property type="entry name" value="FAD/NAD(P)-binding domain"/>
    <property type="match status" value="1"/>
</dbReference>
<evidence type="ECO:0000256" key="2">
    <source>
        <dbReference type="ARBA" id="ARBA00022827"/>
    </source>
</evidence>
<dbReference type="FunFam" id="3.50.50.60:FF:000156">
    <property type="entry name" value="Salicylate hydroxylase, putative"/>
    <property type="match status" value="1"/>
</dbReference>
<sequence>MAAIQTSIAIIGAGLSGLCLGLALHQQLIPCTIYESRTAPLDIGGAIMLSPNALRILDSLGVYERLAPLAYHFKNLHFRTDDDKLLDTFEFGSEEKYGFDGVRIYRFELIKVLLEKLSEVGIRPHYGKKFVKVTGEDSESVSWAFDDGSSGKASYLIGADGIHSRVRAHINANAVPIFTKMIGVSASVPTAQLGFRVDDDYPLPVTVMNKKHGAFVAAPQRKDGSEIFIGKQCHFTEEPDREGWERITSDKAWCIEFLRQGSEDYPPFVARAVSNIHIEAINLWPFYIIPKLDSWASSQGRVVILGDAAHAIPPTAGQGVNQAFEDVYVFAKVVGRANQSGDMNLRSVLHEWQLKRQERVDQVLELNASINKRRLPAKGDDIVSHEAFDLDWLYGVDFEATVQEILVQHNHC</sequence>
<dbReference type="Proteomes" id="UP000045706">
    <property type="component" value="Unassembled WGS sequence"/>
</dbReference>
<keyword evidence="2" id="KW-0274">FAD</keyword>
<evidence type="ECO:0000313" key="7">
    <source>
        <dbReference type="Proteomes" id="UP000044602"/>
    </source>
</evidence>
<dbReference type="GO" id="GO:0044550">
    <property type="term" value="P:secondary metabolite biosynthetic process"/>
    <property type="evidence" value="ECO:0007669"/>
    <property type="project" value="TreeGrafter"/>
</dbReference>
<dbReference type="PANTHER" id="PTHR46720:SF1">
    <property type="entry name" value="HYDROXYLASE, PUTATIVE (AFU_ORTHOLOGUE AFUA_8G06050)-RELATED"/>
    <property type="match status" value="1"/>
</dbReference>
<dbReference type="GO" id="GO:0071949">
    <property type="term" value="F:FAD binding"/>
    <property type="evidence" value="ECO:0007669"/>
    <property type="project" value="InterPro"/>
</dbReference>
<dbReference type="EMBL" id="CVQI01037273">
    <property type="protein sequence ID" value="CRK48247.1"/>
    <property type="molecule type" value="Genomic_DNA"/>
</dbReference>
<evidence type="ECO:0000259" key="4">
    <source>
        <dbReference type="Pfam" id="PF01494"/>
    </source>
</evidence>
<evidence type="ECO:0000256" key="1">
    <source>
        <dbReference type="ARBA" id="ARBA00022630"/>
    </source>
</evidence>
<protein>
    <recommendedName>
        <fullName evidence="4">FAD-binding domain-containing protein</fullName>
    </recommendedName>
</protein>
<evidence type="ECO:0000313" key="6">
    <source>
        <dbReference type="EMBL" id="CRK48247.1"/>
    </source>
</evidence>
<reference evidence="7 8" key="1">
    <citation type="submission" date="2015-05" db="EMBL/GenBank/DDBJ databases">
        <authorList>
            <person name="Fogelqvist Johan"/>
        </authorList>
    </citation>
    <scope>NUCLEOTIDE SEQUENCE [LARGE SCALE GENOMIC DNA]</scope>
    <source>
        <strain evidence="5">VL1</strain>
        <strain evidence="6">VL2</strain>
    </source>
</reference>
<accession>A0A0G4NP35</accession>
<dbReference type="GO" id="GO:0016491">
    <property type="term" value="F:oxidoreductase activity"/>
    <property type="evidence" value="ECO:0007669"/>
    <property type="project" value="UniProtKB-KW"/>
</dbReference>
<dbReference type="EMBL" id="CVQH01021406">
    <property type="protein sequence ID" value="CRK30227.1"/>
    <property type="molecule type" value="Genomic_DNA"/>
</dbReference>
<evidence type="ECO:0000256" key="3">
    <source>
        <dbReference type="ARBA" id="ARBA00023002"/>
    </source>
</evidence>
<dbReference type="SUPFAM" id="SSF51905">
    <property type="entry name" value="FAD/NAD(P)-binding domain"/>
    <property type="match status" value="1"/>
</dbReference>
<dbReference type="AlphaFoldDB" id="A0A0G4NP35"/>
<keyword evidence="1" id="KW-0285">Flavoprotein</keyword>
<evidence type="ECO:0000313" key="8">
    <source>
        <dbReference type="Proteomes" id="UP000045706"/>
    </source>
</evidence>
<gene>
    <name evidence="5" type="ORF">BN1708_015794</name>
    <name evidence="6" type="ORF">BN1723_007932</name>
</gene>
<organism evidence="6 8">
    <name type="scientific">Verticillium longisporum</name>
    <name type="common">Verticillium dahliae var. longisporum</name>
    <dbReference type="NCBI Taxonomy" id="100787"/>
    <lineage>
        <taxon>Eukaryota</taxon>
        <taxon>Fungi</taxon>
        <taxon>Dikarya</taxon>
        <taxon>Ascomycota</taxon>
        <taxon>Pezizomycotina</taxon>
        <taxon>Sordariomycetes</taxon>
        <taxon>Hypocreomycetidae</taxon>
        <taxon>Glomerellales</taxon>
        <taxon>Plectosphaerellaceae</taxon>
        <taxon>Verticillium</taxon>
    </lineage>
</organism>
<dbReference type="InterPro" id="IPR036188">
    <property type="entry name" value="FAD/NAD-bd_sf"/>
</dbReference>
<proteinExistence type="predicted"/>
<keyword evidence="3" id="KW-0560">Oxidoreductase</keyword>
<dbReference type="InterPro" id="IPR002938">
    <property type="entry name" value="FAD-bd"/>
</dbReference>
<dbReference type="STRING" id="100787.A0A0G4NP35"/>
<dbReference type="InterPro" id="IPR051104">
    <property type="entry name" value="FAD_monoxygenase"/>
</dbReference>
<keyword evidence="7" id="KW-1185">Reference proteome</keyword>
<dbReference type="PRINTS" id="PR00420">
    <property type="entry name" value="RNGMNOXGNASE"/>
</dbReference>
<name>A0A0G4NP35_VERLO</name>